<reference evidence="3" key="1">
    <citation type="submission" date="2017-12" db="EMBL/GenBank/DDBJ databases">
        <title>Sequencing the genomes of 1000 Actinobacteria strains.</title>
        <authorList>
            <person name="Klenk H.-P."/>
        </authorList>
    </citation>
    <scope>NUCLEOTIDE SEQUENCE [LARGE SCALE GENOMIC DNA]</scope>
    <source>
        <strain evidence="3">DSM 44228</strain>
    </source>
</reference>
<dbReference type="PANTHER" id="PTHR40763:SF4">
    <property type="entry name" value="DUF1707 DOMAIN-CONTAINING PROTEIN"/>
    <property type="match status" value="1"/>
</dbReference>
<dbReference type="RefSeq" id="WP_010312819.1">
    <property type="nucleotide sequence ID" value="NZ_CP061007.1"/>
</dbReference>
<evidence type="ECO:0000313" key="4">
    <source>
        <dbReference type="Proteomes" id="UP000233786"/>
    </source>
</evidence>
<gene>
    <name evidence="3" type="ORF">A8926_0797</name>
</gene>
<dbReference type="Proteomes" id="UP000233786">
    <property type="component" value="Unassembled WGS sequence"/>
</dbReference>
<dbReference type="AlphaFoldDB" id="A0A2N3XRI7"/>
<dbReference type="PANTHER" id="PTHR40763">
    <property type="entry name" value="MEMBRANE PROTEIN-RELATED"/>
    <property type="match status" value="1"/>
</dbReference>
<feature type="transmembrane region" description="Helical" evidence="1">
    <location>
        <begin position="112"/>
        <end position="132"/>
    </location>
</feature>
<dbReference type="STRING" id="994479.GCA_000194155_06193"/>
<evidence type="ECO:0000256" key="1">
    <source>
        <dbReference type="SAM" id="Phobius"/>
    </source>
</evidence>
<keyword evidence="1" id="KW-0472">Membrane</keyword>
<dbReference type="Pfam" id="PF08044">
    <property type="entry name" value="DUF1707"/>
    <property type="match status" value="1"/>
</dbReference>
<comment type="caution">
    <text evidence="3">The sequence shown here is derived from an EMBL/GenBank/DDBJ whole genome shotgun (WGS) entry which is preliminary data.</text>
</comment>
<evidence type="ECO:0000259" key="2">
    <source>
        <dbReference type="Pfam" id="PF08044"/>
    </source>
</evidence>
<feature type="domain" description="DUF1707" evidence="2">
    <location>
        <begin position="9"/>
        <end position="61"/>
    </location>
</feature>
<accession>A0A2N3XRI7</accession>
<name>A0A2N3XRI7_SACSN</name>
<dbReference type="EMBL" id="PJNB01000001">
    <property type="protein sequence ID" value="PKW13288.1"/>
    <property type="molecule type" value="Genomic_DNA"/>
</dbReference>
<proteinExistence type="predicted"/>
<sequence>MTESGSGSMRASDADRQAIAQRLRTGLDEGRLSIVEFDERLQRAYASTTFGELQSLVADLPEPVPAKPSPEIVKQDRDKKKMVKEWRDWASVTFILVAIWAVTSIASGEPHFFWPMIPMGIWAAVNVASMISGGSDDKKDEKSHFDH</sequence>
<protein>
    <submittedName>
        <fullName evidence="3">Uncharacterized protein DUF1707</fullName>
    </submittedName>
</protein>
<keyword evidence="4" id="KW-1185">Reference proteome</keyword>
<feature type="transmembrane region" description="Helical" evidence="1">
    <location>
        <begin position="89"/>
        <end position="106"/>
    </location>
</feature>
<keyword evidence="1" id="KW-1133">Transmembrane helix</keyword>
<dbReference type="InterPro" id="IPR012551">
    <property type="entry name" value="DUF1707_SHOCT-like"/>
</dbReference>
<keyword evidence="1" id="KW-0812">Transmembrane</keyword>
<organism evidence="3 4">
    <name type="scientific">Saccharopolyspora spinosa</name>
    <dbReference type="NCBI Taxonomy" id="60894"/>
    <lineage>
        <taxon>Bacteria</taxon>
        <taxon>Bacillati</taxon>
        <taxon>Actinomycetota</taxon>
        <taxon>Actinomycetes</taxon>
        <taxon>Pseudonocardiales</taxon>
        <taxon>Pseudonocardiaceae</taxon>
        <taxon>Saccharopolyspora</taxon>
    </lineage>
</organism>
<evidence type="ECO:0000313" key="3">
    <source>
        <dbReference type="EMBL" id="PKW13288.1"/>
    </source>
</evidence>